<name>U4KY36_PYROM</name>
<evidence type="ECO:0000256" key="4">
    <source>
        <dbReference type="SAM" id="MobiDB-lite"/>
    </source>
</evidence>
<reference evidence="6 7" key="1">
    <citation type="journal article" date="2013" name="PLoS Genet.">
        <title>The genome and development-dependent transcriptomes of Pyronema confluens: a window into fungal evolution.</title>
        <authorList>
            <person name="Traeger S."/>
            <person name="Altegoer F."/>
            <person name="Freitag M."/>
            <person name="Gabaldon T."/>
            <person name="Kempken F."/>
            <person name="Kumar A."/>
            <person name="Marcet-Houben M."/>
            <person name="Poggeler S."/>
            <person name="Stajich J.E."/>
            <person name="Nowrousian M."/>
        </authorList>
    </citation>
    <scope>NUCLEOTIDE SEQUENCE [LARGE SCALE GENOMIC DNA]</scope>
    <source>
        <strain evidence="7">CBS 100304</strain>
        <tissue evidence="6">Vegetative mycelium</tissue>
    </source>
</reference>
<dbReference type="Gene3D" id="3.10.490.10">
    <property type="entry name" value="Gamma-glutamyl cyclotransferase-like"/>
    <property type="match status" value="1"/>
</dbReference>
<dbReference type="InterPro" id="IPR045038">
    <property type="entry name" value="AIG2-like"/>
</dbReference>
<dbReference type="InterPro" id="IPR013024">
    <property type="entry name" value="GGCT-like"/>
</dbReference>
<evidence type="ECO:0000259" key="5">
    <source>
        <dbReference type="Pfam" id="PF06094"/>
    </source>
</evidence>
<organism evidence="6 7">
    <name type="scientific">Pyronema omphalodes (strain CBS 100304)</name>
    <name type="common">Pyronema confluens</name>
    <dbReference type="NCBI Taxonomy" id="1076935"/>
    <lineage>
        <taxon>Eukaryota</taxon>
        <taxon>Fungi</taxon>
        <taxon>Dikarya</taxon>
        <taxon>Ascomycota</taxon>
        <taxon>Pezizomycotina</taxon>
        <taxon>Pezizomycetes</taxon>
        <taxon>Pezizales</taxon>
        <taxon>Pyronemataceae</taxon>
        <taxon>Pyronema</taxon>
    </lineage>
</organism>
<dbReference type="AlphaFoldDB" id="U4KY36"/>
<comment type="similarity">
    <text evidence="1">Belongs to the gamma-glutamylcyclotransferase family.</text>
</comment>
<gene>
    <name evidence="6" type="ORF">PCON_06674</name>
</gene>
<evidence type="ECO:0000256" key="1">
    <source>
        <dbReference type="ARBA" id="ARBA00008861"/>
    </source>
</evidence>
<dbReference type="GO" id="GO:0016740">
    <property type="term" value="F:transferase activity"/>
    <property type="evidence" value="ECO:0007669"/>
    <property type="project" value="UniProtKB-KW"/>
</dbReference>
<dbReference type="PANTHER" id="PTHR31544">
    <property type="entry name" value="AIG2-LIKE PROTEIN D"/>
    <property type="match status" value="1"/>
</dbReference>
<feature type="domain" description="Gamma-glutamylcyclotransferase AIG2-like" evidence="5">
    <location>
        <begin position="13"/>
        <end position="113"/>
    </location>
</feature>
<evidence type="ECO:0000313" key="6">
    <source>
        <dbReference type="EMBL" id="CCX07087.1"/>
    </source>
</evidence>
<dbReference type="OrthoDB" id="1044435at2759"/>
<dbReference type="CDD" id="cd06661">
    <property type="entry name" value="GGCT_like"/>
    <property type="match status" value="1"/>
</dbReference>
<evidence type="ECO:0000256" key="3">
    <source>
        <dbReference type="ARBA" id="ARBA00030602"/>
    </source>
</evidence>
<accession>U4KY36</accession>
<evidence type="ECO:0000313" key="7">
    <source>
        <dbReference type="Proteomes" id="UP000018144"/>
    </source>
</evidence>
<feature type="region of interest" description="Disordered" evidence="4">
    <location>
        <begin position="111"/>
        <end position="146"/>
    </location>
</feature>
<dbReference type="PANTHER" id="PTHR31544:SF2">
    <property type="entry name" value="AIG2-LIKE PROTEIN D"/>
    <property type="match status" value="1"/>
</dbReference>
<evidence type="ECO:0000256" key="2">
    <source>
        <dbReference type="ARBA" id="ARBA00022679"/>
    </source>
</evidence>
<dbReference type="InterPro" id="IPR009288">
    <property type="entry name" value="AIG2-like_dom"/>
</dbReference>
<dbReference type="InterPro" id="IPR036568">
    <property type="entry name" value="GGCT-like_sf"/>
</dbReference>
<keyword evidence="7" id="KW-1185">Reference proteome</keyword>
<proteinExistence type="inferred from homology"/>
<dbReference type="EMBL" id="HF935332">
    <property type="protein sequence ID" value="CCX07087.1"/>
    <property type="molecule type" value="Genomic_DNA"/>
</dbReference>
<dbReference type="Proteomes" id="UP000018144">
    <property type="component" value="Unassembled WGS sequence"/>
</dbReference>
<keyword evidence="2" id="KW-0808">Transferase</keyword>
<protein>
    <recommendedName>
        <fullName evidence="3">Putative gamma-glutamylcyclotransferase</fullName>
    </recommendedName>
</protein>
<sequence length="222" mass="24718">MSGPPVPAKDNAMFFYGSLMAPCVLFSKIHGCSEPYSHQVRNLQFHGALLSDFSRHQLPDVVYPGITANPGKEVHGTLVTGLTNRDVLKLDVYESWDYDRVKVKVRVLERGGKTGGDGDPLDSEDSQGSSGEESDGDSLKGEQDKGSLAGEEVVECWVYLYNKPAKILEGSEWDFREFCQVKMPGWFGPGVVMYSDEDVEDILYGRWKPREVYSNVMLPAQI</sequence>
<dbReference type="Pfam" id="PF06094">
    <property type="entry name" value="GGACT"/>
    <property type="match status" value="1"/>
</dbReference>
<dbReference type="SUPFAM" id="SSF110857">
    <property type="entry name" value="Gamma-glutamyl cyclotransferase-like"/>
    <property type="match status" value="1"/>
</dbReference>